<comment type="caution">
    <text evidence="1">The sequence shown here is derived from an EMBL/GenBank/DDBJ whole genome shotgun (WGS) entry which is preliminary data.</text>
</comment>
<dbReference type="Gene3D" id="3.80.10.10">
    <property type="entry name" value="Ribonuclease Inhibitor"/>
    <property type="match status" value="1"/>
</dbReference>
<sequence>MLHQQDMELIEEEAIAEAVVPLAHVDVVAHLPPLLNPVDKLLGIVGELDLNRLISMPFAPDYKTQEPLDQGFKAIAMGCKDLQRLSVSGLLTDKSFEYIGKHAKNLGMLSIAFAGDVRV</sequence>
<dbReference type="AlphaFoldDB" id="A0A6D2K641"/>
<name>A0A6D2K641_9BRAS</name>
<dbReference type="OrthoDB" id="1927576at2759"/>
<proteinExistence type="predicted"/>
<accession>A0A6D2K641</accession>
<evidence type="ECO:0000313" key="1">
    <source>
        <dbReference type="EMBL" id="CAA7052275.1"/>
    </source>
</evidence>
<organism evidence="1 2">
    <name type="scientific">Microthlaspi erraticum</name>
    <dbReference type="NCBI Taxonomy" id="1685480"/>
    <lineage>
        <taxon>Eukaryota</taxon>
        <taxon>Viridiplantae</taxon>
        <taxon>Streptophyta</taxon>
        <taxon>Embryophyta</taxon>
        <taxon>Tracheophyta</taxon>
        <taxon>Spermatophyta</taxon>
        <taxon>Magnoliopsida</taxon>
        <taxon>eudicotyledons</taxon>
        <taxon>Gunneridae</taxon>
        <taxon>Pentapetalae</taxon>
        <taxon>rosids</taxon>
        <taxon>malvids</taxon>
        <taxon>Brassicales</taxon>
        <taxon>Brassicaceae</taxon>
        <taxon>Coluteocarpeae</taxon>
        <taxon>Microthlaspi</taxon>
    </lineage>
</organism>
<protein>
    <submittedName>
        <fullName evidence="1">Uncharacterized protein</fullName>
    </submittedName>
</protein>
<dbReference type="InterPro" id="IPR032675">
    <property type="entry name" value="LRR_dom_sf"/>
</dbReference>
<evidence type="ECO:0000313" key="2">
    <source>
        <dbReference type="Proteomes" id="UP000467841"/>
    </source>
</evidence>
<dbReference type="EMBL" id="CACVBM020001496">
    <property type="protein sequence ID" value="CAA7052275.1"/>
    <property type="molecule type" value="Genomic_DNA"/>
</dbReference>
<keyword evidence="2" id="KW-1185">Reference proteome</keyword>
<dbReference type="Proteomes" id="UP000467841">
    <property type="component" value="Unassembled WGS sequence"/>
</dbReference>
<reference evidence="1" key="1">
    <citation type="submission" date="2020-01" db="EMBL/GenBank/DDBJ databases">
        <authorList>
            <person name="Mishra B."/>
        </authorList>
    </citation>
    <scope>NUCLEOTIDE SEQUENCE [LARGE SCALE GENOMIC DNA]</scope>
</reference>
<gene>
    <name evidence="1" type="ORF">MERR_LOCUS39510</name>
</gene>